<dbReference type="Gene3D" id="2.60.40.790">
    <property type="match status" value="1"/>
</dbReference>
<dbReference type="Proteomes" id="UP000192360">
    <property type="component" value="Unassembled WGS sequence"/>
</dbReference>
<dbReference type="InterPro" id="IPR008978">
    <property type="entry name" value="HSP20-like_chaperone"/>
</dbReference>
<dbReference type="STRING" id="504486.SAMN05660703_1977"/>
<name>A0A1W2AIZ6_9FLAO</name>
<sequence length="145" mass="16545">MSIVNRNQVSFPALMNEIFKPDWFGGAEVLNSKIPSVNIKEDETSFVLDLIAPGRKKEDFKIEVENDLLTVTSEQSNEVVDEKEENKVKYTRKEFSFSSFKRSFTLPETINVDAIKASYENGILSFNLPKKEEALPKPKRLIELG</sequence>
<reference evidence="5" key="1">
    <citation type="submission" date="2017-04" db="EMBL/GenBank/DDBJ databases">
        <authorList>
            <person name="Varghese N."/>
            <person name="Submissions S."/>
        </authorList>
    </citation>
    <scope>NUCLEOTIDE SEQUENCE [LARGE SCALE GENOMIC DNA]</scope>
    <source>
        <strain evidence="5">DSM 21164</strain>
    </source>
</reference>
<dbReference type="AlphaFoldDB" id="A0A1W2AIZ6"/>
<evidence type="ECO:0000256" key="1">
    <source>
        <dbReference type="PROSITE-ProRule" id="PRU00285"/>
    </source>
</evidence>
<dbReference type="OrthoDB" id="9814487at2"/>
<dbReference type="InterPro" id="IPR002068">
    <property type="entry name" value="A-crystallin/Hsp20_dom"/>
</dbReference>
<accession>A0A1W2AIZ6</accession>
<dbReference type="EMBL" id="FWXO01000003">
    <property type="protein sequence ID" value="SMC60675.1"/>
    <property type="molecule type" value="Genomic_DNA"/>
</dbReference>
<dbReference type="InterPro" id="IPR031107">
    <property type="entry name" value="Small_HSP"/>
</dbReference>
<dbReference type="PROSITE" id="PS01031">
    <property type="entry name" value="SHSP"/>
    <property type="match status" value="1"/>
</dbReference>
<evidence type="ECO:0000256" key="2">
    <source>
        <dbReference type="RuleBase" id="RU003616"/>
    </source>
</evidence>
<evidence type="ECO:0000259" key="3">
    <source>
        <dbReference type="PROSITE" id="PS01031"/>
    </source>
</evidence>
<gene>
    <name evidence="4" type="ORF">SAMN05660703_1977</name>
</gene>
<dbReference type="CDD" id="cd06464">
    <property type="entry name" value="ACD_sHsps-like"/>
    <property type="match status" value="1"/>
</dbReference>
<dbReference type="SUPFAM" id="SSF49764">
    <property type="entry name" value="HSP20-like chaperones"/>
    <property type="match status" value="1"/>
</dbReference>
<dbReference type="RefSeq" id="WP_084061327.1">
    <property type="nucleotide sequence ID" value="NZ_FWXO01000003.1"/>
</dbReference>
<evidence type="ECO:0000313" key="5">
    <source>
        <dbReference type="Proteomes" id="UP000192360"/>
    </source>
</evidence>
<keyword evidence="5" id="KW-1185">Reference proteome</keyword>
<comment type="similarity">
    <text evidence="1 2">Belongs to the small heat shock protein (HSP20) family.</text>
</comment>
<protein>
    <submittedName>
        <fullName evidence="4">HSP20 family protein</fullName>
    </submittedName>
</protein>
<dbReference type="Pfam" id="PF00011">
    <property type="entry name" value="HSP20"/>
    <property type="match status" value="1"/>
</dbReference>
<organism evidence="4 5">
    <name type="scientific">Cellulophaga tyrosinoxydans</name>
    <dbReference type="NCBI Taxonomy" id="504486"/>
    <lineage>
        <taxon>Bacteria</taxon>
        <taxon>Pseudomonadati</taxon>
        <taxon>Bacteroidota</taxon>
        <taxon>Flavobacteriia</taxon>
        <taxon>Flavobacteriales</taxon>
        <taxon>Flavobacteriaceae</taxon>
        <taxon>Cellulophaga</taxon>
    </lineage>
</organism>
<evidence type="ECO:0000313" key="4">
    <source>
        <dbReference type="EMBL" id="SMC60675.1"/>
    </source>
</evidence>
<feature type="domain" description="SHSP" evidence="3">
    <location>
        <begin position="28"/>
        <end position="145"/>
    </location>
</feature>
<dbReference type="PANTHER" id="PTHR11527">
    <property type="entry name" value="HEAT-SHOCK PROTEIN 20 FAMILY MEMBER"/>
    <property type="match status" value="1"/>
</dbReference>
<proteinExistence type="inferred from homology"/>